<protein>
    <submittedName>
        <fullName evidence="9">CMGC/DYRK protein kinase</fullName>
    </submittedName>
</protein>
<dbReference type="Gene3D" id="3.30.200.20">
    <property type="entry name" value="Phosphorylase Kinase, domain 1"/>
    <property type="match status" value="1"/>
</dbReference>
<dbReference type="GO" id="GO:0005524">
    <property type="term" value="F:ATP binding"/>
    <property type="evidence" value="ECO:0007669"/>
    <property type="project" value="UniProtKB-UniRule"/>
</dbReference>
<evidence type="ECO:0000259" key="8">
    <source>
        <dbReference type="PROSITE" id="PS50011"/>
    </source>
</evidence>
<evidence type="ECO:0000313" key="9">
    <source>
        <dbReference type="EMBL" id="EJW02284.1"/>
    </source>
</evidence>
<reference evidence="9 10" key="1">
    <citation type="submission" date="2011-08" db="EMBL/GenBank/DDBJ databases">
        <authorList>
            <person name="Liu Z.J."/>
            <person name="Shi F.L."/>
            <person name="Lu J.Q."/>
            <person name="Li M."/>
            <person name="Wang Z.L."/>
        </authorList>
    </citation>
    <scope>NUCLEOTIDE SEQUENCE [LARGE SCALE GENOMIC DNA]</scope>
    <source>
        <strain evidence="9 10">USNM 41457</strain>
    </source>
</reference>
<dbReference type="Pfam" id="PF00069">
    <property type="entry name" value="Pkinase"/>
    <property type="match status" value="1"/>
</dbReference>
<dbReference type="HOGENOM" id="CLU_414480_0_0_1"/>
<proteinExistence type="predicted"/>
<evidence type="ECO:0000256" key="5">
    <source>
        <dbReference type="ARBA" id="ARBA00022840"/>
    </source>
</evidence>
<evidence type="ECO:0000313" key="10">
    <source>
        <dbReference type="Proteomes" id="UP000003163"/>
    </source>
</evidence>
<keyword evidence="10" id="KW-1185">Reference proteome</keyword>
<dbReference type="AlphaFoldDB" id="J9D412"/>
<evidence type="ECO:0000256" key="4">
    <source>
        <dbReference type="ARBA" id="ARBA00022777"/>
    </source>
</evidence>
<accession>J9D412</accession>
<dbReference type="InterPro" id="IPR017441">
    <property type="entry name" value="Protein_kinase_ATP_BS"/>
</dbReference>
<dbReference type="GO" id="GO:0004674">
    <property type="term" value="F:protein serine/threonine kinase activity"/>
    <property type="evidence" value="ECO:0007669"/>
    <property type="project" value="UniProtKB-KW"/>
</dbReference>
<dbReference type="VEuPathDB" id="MicrosporidiaDB:EDEG_03278"/>
<dbReference type="STRING" id="1003232.J9D412"/>
<evidence type="ECO:0000256" key="7">
    <source>
        <dbReference type="SAM" id="MobiDB-lite"/>
    </source>
</evidence>
<evidence type="ECO:0000256" key="2">
    <source>
        <dbReference type="ARBA" id="ARBA00022679"/>
    </source>
</evidence>
<comment type="caution">
    <text evidence="9">The sequence shown here is derived from an EMBL/GenBank/DDBJ whole genome shotgun (WGS) entry which is preliminary data.</text>
</comment>
<evidence type="ECO:0000256" key="1">
    <source>
        <dbReference type="ARBA" id="ARBA00022527"/>
    </source>
</evidence>
<organism evidence="9 10">
    <name type="scientific">Edhazardia aedis (strain USNM 41457)</name>
    <name type="common">Microsporidian parasite</name>
    <dbReference type="NCBI Taxonomy" id="1003232"/>
    <lineage>
        <taxon>Eukaryota</taxon>
        <taxon>Fungi</taxon>
        <taxon>Fungi incertae sedis</taxon>
        <taxon>Microsporidia</taxon>
        <taxon>Edhazardia</taxon>
    </lineage>
</organism>
<gene>
    <name evidence="9" type="ORF">EDEG_03278</name>
</gene>
<keyword evidence="3 6" id="KW-0547">Nucleotide-binding</keyword>
<name>J9D412_EDHAE</name>
<dbReference type="PROSITE" id="PS50011">
    <property type="entry name" value="PROTEIN_KINASE_DOM"/>
    <property type="match status" value="1"/>
</dbReference>
<dbReference type="Proteomes" id="UP000003163">
    <property type="component" value="Unassembled WGS sequence"/>
</dbReference>
<dbReference type="SMART" id="SM00220">
    <property type="entry name" value="S_TKc"/>
    <property type="match status" value="1"/>
</dbReference>
<dbReference type="InterPro" id="IPR050494">
    <property type="entry name" value="Ser_Thr_dual-spec_kinase"/>
</dbReference>
<keyword evidence="4 9" id="KW-0418">Kinase</keyword>
<feature type="compositionally biased region" description="Basic residues" evidence="7">
    <location>
        <begin position="652"/>
        <end position="662"/>
    </location>
</feature>
<dbReference type="Gene3D" id="1.10.510.10">
    <property type="entry name" value="Transferase(Phosphotransferase) domain 1"/>
    <property type="match status" value="1"/>
</dbReference>
<dbReference type="PROSITE" id="PS00108">
    <property type="entry name" value="PROTEIN_KINASE_ST"/>
    <property type="match status" value="1"/>
</dbReference>
<evidence type="ECO:0000256" key="3">
    <source>
        <dbReference type="ARBA" id="ARBA00022741"/>
    </source>
</evidence>
<dbReference type="InterPro" id="IPR011009">
    <property type="entry name" value="Kinase-like_dom_sf"/>
</dbReference>
<evidence type="ECO:0000256" key="6">
    <source>
        <dbReference type="PROSITE-ProRule" id="PRU10141"/>
    </source>
</evidence>
<dbReference type="PANTHER" id="PTHR24058">
    <property type="entry name" value="DUAL SPECIFICITY PROTEIN KINASE"/>
    <property type="match status" value="1"/>
</dbReference>
<dbReference type="InParanoid" id="J9D412"/>
<keyword evidence="1" id="KW-0723">Serine/threonine-protein kinase</keyword>
<dbReference type="InterPro" id="IPR000719">
    <property type="entry name" value="Prot_kinase_dom"/>
</dbReference>
<keyword evidence="5 6" id="KW-0067">ATP-binding</keyword>
<sequence>MHPPANQKNQQMEDQIDENNLFLRRGDVIFRKDNSFYTVLSKLGKGTFGHVYKCTKNNKLFAVKVIRSETAYFNHGYHEIQIMKKLKSQRLTHCFSEYYEDFMFNNHLCISMEILGYNLYEVLKIGSFKGFEHGVLKRVILQVANGLDYLNRMGIVHCDLKPENILVSDPENVKVKIIDFGNALDNTKGAGFYVQSRYYRAPEVILGLPYDFSVDSWSFGCIIYELFIGSPLFPGKNNGEMVERIVSVLGNPPNFMIENGVCAIDFFEKVSYREEVPIRKTSSSRVSGENFTACNCENISNNHTKRQKKHEEYGNNYFEEGKNNRDLYHSEYQRLYCENLSKEQKLKNVNFECGKNNFACNDHSKKFNSPGANQNNFSNIKNNRNSGTGHLIDKKMLLFENNLNSNNKRLKQNNSECQEMSYCDEESEDNSSMFQKIKTSSYDEEKWKRSQLNDAKLCRKLNECDLAGENKEFTHKTSYKYVLRSSSNINYMSFKDFFSKIMSQRQDAVQNELLIDLILYILNLNYIERPLPSQIKLHPYFAESIDNQQNIDYLKEKEMVIERNMINPVPTDKIDRRYSLHDTVHKLNIGKNTGEYRKQSAYNVVYQNEAKRNNFYNSQQNKHIQIFNTSNNGLSTSQEFEYDDFTNNEKNKHSKDRNRKNS</sequence>
<feature type="domain" description="Protein kinase" evidence="8">
    <location>
        <begin position="37"/>
        <end position="541"/>
    </location>
</feature>
<keyword evidence="2" id="KW-0808">Transferase</keyword>
<dbReference type="PROSITE" id="PS00107">
    <property type="entry name" value="PROTEIN_KINASE_ATP"/>
    <property type="match status" value="1"/>
</dbReference>
<reference evidence="10" key="2">
    <citation type="submission" date="2015-07" db="EMBL/GenBank/DDBJ databases">
        <title>Contrasting host-pathogen interactions and genome evolution in two generalist and specialist microsporidian pathogens of mosquitoes.</title>
        <authorList>
            <consortium name="The Broad Institute Genomics Platform"/>
            <consortium name="The Broad Institute Genome Sequencing Center for Infectious Disease"/>
            <person name="Cuomo C.A."/>
            <person name="Sanscrainte N.D."/>
            <person name="Goldberg J.M."/>
            <person name="Heiman D."/>
            <person name="Young S."/>
            <person name="Zeng Q."/>
            <person name="Becnel J.J."/>
            <person name="Birren B.W."/>
        </authorList>
    </citation>
    <scope>NUCLEOTIDE SEQUENCE [LARGE SCALE GENOMIC DNA]</scope>
    <source>
        <strain evidence="10">USNM 41457</strain>
    </source>
</reference>
<feature type="region of interest" description="Disordered" evidence="7">
    <location>
        <begin position="642"/>
        <end position="662"/>
    </location>
</feature>
<dbReference type="EMBL" id="AFBI03000080">
    <property type="protein sequence ID" value="EJW02284.1"/>
    <property type="molecule type" value="Genomic_DNA"/>
</dbReference>
<dbReference type="OrthoDB" id="9332038at2759"/>
<dbReference type="SUPFAM" id="SSF56112">
    <property type="entry name" value="Protein kinase-like (PK-like)"/>
    <property type="match status" value="1"/>
</dbReference>
<feature type="binding site" evidence="6">
    <location>
        <position position="64"/>
    </location>
    <ligand>
        <name>ATP</name>
        <dbReference type="ChEBI" id="CHEBI:30616"/>
    </ligand>
</feature>
<dbReference type="InterPro" id="IPR008271">
    <property type="entry name" value="Ser/Thr_kinase_AS"/>
</dbReference>